<organism evidence="3 4">
    <name type="scientific">Candidatus Butyricicoccus avistercoris</name>
    <dbReference type="NCBI Taxonomy" id="2838518"/>
    <lineage>
        <taxon>Bacteria</taxon>
        <taxon>Bacillati</taxon>
        <taxon>Bacillota</taxon>
        <taxon>Clostridia</taxon>
        <taxon>Eubacteriales</taxon>
        <taxon>Butyricicoccaceae</taxon>
        <taxon>Butyricicoccus</taxon>
    </lineage>
</organism>
<dbReference type="Pfam" id="PF00563">
    <property type="entry name" value="EAL"/>
    <property type="match status" value="1"/>
</dbReference>
<evidence type="ECO:0000313" key="4">
    <source>
        <dbReference type="Proteomes" id="UP000886808"/>
    </source>
</evidence>
<dbReference type="SUPFAM" id="SSF109604">
    <property type="entry name" value="HD-domain/PDEase-like"/>
    <property type="match status" value="1"/>
</dbReference>
<evidence type="ECO:0000259" key="2">
    <source>
        <dbReference type="PROSITE" id="PS51833"/>
    </source>
</evidence>
<dbReference type="InterPro" id="IPR013976">
    <property type="entry name" value="HDOD"/>
</dbReference>
<dbReference type="Pfam" id="PF08668">
    <property type="entry name" value="HDOD"/>
    <property type="match status" value="1"/>
</dbReference>
<feature type="domain" description="HDOD" evidence="2">
    <location>
        <begin position="198"/>
        <end position="389"/>
    </location>
</feature>
<dbReference type="Gene3D" id="3.20.20.450">
    <property type="entry name" value="EAL domain"/>
    <property type="match status" value="1"/>
</dbReference>
<dbReference type="PIRSF" id="PIRSF003180">
    <property type="entry name" value="DiGMPpdiest_YuxH"/>
    <property type="match status" value="1"/>
</dbReference>
<dbReference type="PROSITE" id="PS51833">
    <property type="entry name" value="HDOD"/>
    <property type="match status" value="1"/>
</dbReference>
<protein>
    <submittedName>
        <fullName evidence="3">HDOD domain-containing protein</fullName>
    </submittedName>
</protein>
<dbReference type="Proteomes" id="UP000886808">
    <property type="component" value="Unassembled WGS sequence"/>
</dbReference>
<comment type="caution">
    <text evidence="3">The sequence shown here is derived from an EMBL/GenBank/DDBJ whole genome shotgun (WGS) entry which is preliminary data.</text>
</comment>
<dbReference type="PROSITE" id="PS50883">
    <property type="entry name" value="EAL"/>
    <property type="match status" value="1"/>
</dbReference>
<sequence length="418" mass="47444">MDRNRYITRQAIKDADSRVLGYEVMYSGGDAYGVTNTNEVSVAETIYNCLVQNSEKALRDSRTFMTFTSSLLAKKTPHLFKNTDLVIQIDDSVIIHPFAMHLLQQYVDEGYEVAANDFQFAPRYLALLEQLSYIKINLRTLNHNSAENIMRVANSMNKRVIATGVDTKEIADFAKTLGVYGMQGTYVADKMANEVHQSGYLRSNFFRLVVAVTKEEPDIHEIEEIISADVTLSYSLLKIANSAYFARRVKTDSIQQAVVTLGLNQLKRWVYLLSIGDTEDESMEDFEEFIKLSFMRASFASELQHYMRGSSITKSEAYMLGMFSTLEYLIDSSMEDILSDIPLADELKNALIKGEGEGGQLLKLVICYEKADWKNITTHAEQLGIPANMLTTIYFNCMESVNEIWEQMINPQFTEGEK</sequence>
<dbReference type="PANTHER" id="PTHR33525:SF4">
    <property type="entry name" value="CYCLIC DI-GMP PHOSPHODIESTERASE CDGJ"/>
    <property type="match status" value="1"/>
</dbReference>
<reference evidence="3" key="1">
    <citation type="journal article" date="2021" name="PeerJ">
        <title>Extensive microbial diversity within the chicken gut microbiome revealed by metagenomics and culture.</title>
        <authorList>
            <person name="Gilroy R."/>
            <person name="Ravi A."/>
            <person name="Getino M."/>
            <person name="Pursley I."/>
            <person name="Horton D.L."/>
            <person name="Alikhan N.F."/>
            <person name="Baker D."/>
            <person name="Gharbi K."/>
            <person name="Hall N."/>
            <person name="Watson M."/>
            <person name="Adriaenssens E.M."/>
            <person name="Foster-Nyarko E."/>
            <person name="Jarju S."/>
            <person name="Secka A."/>
            <person name="Antonio M."/>
            <person name="Oren A."/>
            <person name="Chaudhuri R.R."/>
            <person name="La Ragione R."/>
            <person name="Hildebrand F."/>
            <person name="Pallen M.J."/>
        </authorList>
    </citation>
    <scope>NUCLEOTIDE SEQUENCE</scope>
    <source>
        <strain evidence="3">CHK193-4272</strain>
    </source>
</reference>
<accession>A0A9D1TIL2</accession>
<name>A0A9D1TIL2_9FIRM</name>
<dbReference type="PANTHER" id="PTHR33525">
    <property type="match status" value="1"/>
</dbReference>
<reference evidence="3" key="2">
    <citation type="submission" date="2021-04" db="EMBL/GenBank/DDBJ databases">
        <authorList>
            <person name="Gilroy R."/>
        </authorList>
    </citation>
    <scope>NUCLEOTIDE SEQUENCE</scope>
    <source>
        <strain evidence="3">CHK193-4272</strain>
    </source>
</reference>
<dbReference type="InterPro" id="IPR001633">
    <property type="entry name" value="EAL_dom"/>
</dbReference>
<dbReference type="InterPro" id="IPR052340">
    <property type="entry name" value="RNase_Y/CdgJ"/>
</dbReference>
<feature type="domain" description="EAL" evidence="1">
    <location>
        <begin position="1"/>
        <end position="204"/>
    </location>
</feature>
<dbReference type="AlphaFoldDB" id="A0A9D1TIL2"/>
<dbReference type="Gene3D" id="1.10.3210.10">
    <property type="entry name" value="Hypothetical protein af1432"/>
    <property type="match status" value="1"/>
</dbReference>
<gene>
    <name evidence="3" type="ORF">H9746_09050</name>
</gene>
<evidence type="ECO:0000259" key="1">
    <source>
        <dbReference type="PROSITE" id="PS50883"/>
    </source>
</evidence>
<dbReference type="InterPro" id="IPR014408">
    <property type="entry name" value="dGMP_Pdiesterase_EAL/HD-GYP"/>
</dbReference>
<dbReference type="SUPFAM" id="SSF141868">
    <property type="entry name" value="EAL domain-like"/>
    <property type="match status" value="1"/>
</dbReference>
<evidence type="ECO:0000313" key="3">
    <source>
        <dbReference type="EMBL" id="HIV62968.1"/>
    </source>
</evidence>
<dbReference type="EMBL" id="DXIE01000052">
    <property type="protein sequence ID" value="HIV62968.1"/>
    <property type="molecule type" value="Genomic_DNA"/>
</dbReference>
<proteinExistence type="predicted"/>
<dbReference type="InterPro" id="IPR035919">
    <property type="entry name" value="EAL_sf"/>
</dbReference>